<dbReference type="InterPro" id="IPR002514">
    <property type="entry name" value="Transposase_8"/>
</dbReference>
<organism evidence="1 2">
    <name type="scientific">Mesorhizobium newzealandense</name>
    <dbReference type="NCBI Taxonomy" id="1300302"/>
    <lineage>
        <taxon>Bacteria</taxon>
        <taxon>Pseudomonadati</taxon>
        <taxon>Pseudomonadota</taxon>
        <taxon>Alphaproteobacteria</taxon>
        <taxon>Hyphomicrobiales</taxon>
        <taxon>Phyllobacteriaceae</taxon>
        <taxon>Mesorhizobium</taxon>
    </lineage>
</organism>
<comment type="caution">
    <text evidence="1">The sequence shown here is derived from an EMBL/GenBank/DDBJ whole genome shotgun (WGS) entry which is preliminary data.</text>
</comment>
<reference evidence="2" key="1">
    <citation type="journal article" date="2019" name="Int. J. Syst. Evol. Microbiol.">
        <title>The Global Catalogue of Microorganisms (GCM) 10K type strain sequencing project: providing services to taxonomists for standard genome sequencing and annotation.</title>
        <authorList>
            <consortium name="The Broad Institute Genomics Platform"/>
            <consortium name="The Broad Institute Genome Sequencing Center for Infectious Disease"/>
            <person name="Wu L."/>
            <person name="Ma J."/>
        </authorList>
    </citation>
    <scope>NUCLEOTIDE SEQUENCE [LARGE SCALE GENOMIC DNA]</scope>
    <source>
        <strain evidence="2">CGMCC 1.16225</strain>
    </source>
</reference>
<keyword evidence="2" id="KW-1185">Reference proteome</keyword>
<dbReference type="Proteomes" id="UP001597405">
    <property type="component" value="Unassembled WGS sequence"/>
</dbReference>
<dbReference type="InterPro" id="IPR010921">
    <property type="entry name" value="Trp_repressor/repl_initiator"/>
</dbReference>
<accession>A0ABW4UAF3</accession>
<gene>
    <name evidence="1" type="ORF">ACFSOZ_17810</name>
</gene>
<dbReference type="RefSeq" id="WP_342586889.1">
    <property type="nucleotide sequence ID" value="NZ_JBHUGZ010000012.1"/>
</dbReference>
<name>A0ABW4UAF3_9HYPH</name>
<proteinExistence type="predicted"/>
<evidence type="ECO:0000313" key="1">
    <source>
        <dbReference type="EMBL" id="MFD1984468.1"/>
    </source>
</evidence>
<protein>
    <submittedName>
        <fullName evidence="1">Transposase</fullName>
    </submittedName>
</protein>
<evidence type="ECO:0000313" key="2">
    <source>
        <dbReference type="Proteomes" id="UP001597405"/>
    </source>
</evidence>
<dbReference type="EMBL" id="JBHUGZ010000012">
    <property type="protein sequence ID" value="MFD1984468.1"/>
    <property type="molecule type" value="Genomic_DNA"/>
</dbReference>
<dbReference type="SUPFAM" id="SSF48295">
    <property type="entry name" value="TrpR-like"/>
    <property type="match status" value="1"/>
</dbReference>
<sequence>MPLPTDAGRQRTRRSWTVEQKLAIMREVQESGDPVAVVARRHDMNANHLHIWMKQTRERRSGDRSETPPIAFIEMGVVAVGVPVPRLRRPKTALGGSMFICPRWRKWAKYIATRLQLVDAE</sequence>
<dbReference type="Pfam" id="PF01527">
    <property type="entry name" value="HTH_Tnp_1"/>
    <property type="match status" value="1"/>
</dbReference>